<dbReference type="Gene3D" id="3.40.50.300">
    <property type="entry name" value="P-loop containing nucleotide triphosphate hydrolases"/>
    <property type="match status" value="2"/>
</dbReference>
<dbReference type="NCBIfam" id="NF006085">
    <property type="entry name" value="PRK08233.1"/>
    <property type="match status" value="1"/>
</dbReference>
<dbReference type="RefSeq" id="WP_101332600.1">
    <property type="nucleotide sequence ID" value="NZ_PJNH01000004.1"/>
</dbReference>
<organism evidence="2 3">
    <name type="scientific">Halalkalibacillus sediminis</name>
    <dbReference type="NCBI Taxonomy" id="2018042"/>
    <lineage>
        <taxon>Bacteria</taxon>
        <taxon>Bacillati</taxon>
        <taxon>Bacillota</taxon>
        <taxon>Bacilli</taxon>
        <taxon>Bacillales</taxon>
        <taxon>Bacillaceae</taxon>
        <taxon>Halalkalibacillus</taxon>
    </lineage>
</organism>
<evidence type="ECO:0000313" key="2">
    <source>
        <dbReference type="EMBL" id="PKR76850.1"/>
    </source>
</evidence>
<dbReference type="GO" id="GO:0005524">
    <property type="term" value="F:ATP binding"/>
    <property type="evidence" value="ECO:0007669"/>
    <property type="project" value="InterPro"/>
</dbReference>
<feature type="domain" description="Phosphoribulokinase/uridine kinase" evidence="1">
    <location>
        <begin position="89"/>
        <end position="124"/>
    </location>
</feature>
<dbReference type="Pfam" id="PF00485">
    <property type="entry name" value="PRK"/>
    <property type="match status" value="1"/>
</dbReference>
<dbReference type="InterPro" id="IPR027417">
    <property type="entry name" value="P-loop_NTPase"/>
</dbReference>
<reference evidence="2 3" key="1">
    <citation type="submission" date="2017-06" db="EMBL/GenBank/DDBJ databases">
        <title>the draft geome sequence of Illustriluteabacillus marina B3227.</title>
        <authorList>
            <person name="He R.-H."/>
            <person name="Du Z.-J."/>
        </authorList>
    </citation>
    <scope>NUCLEOTIDE SEQUENCE [LARGE SCALE GENOMIC DNA]</scope>
    <source>
        <strain evidence="2 3">B3227</strain>
    </source>
</reference>
<evidence type="ECO:0000313" key="3">
    <source>
        <dbReference type="Proteomes" id="UP000243524"/>
    </source>
</evidence>
<dbReference type="Proteomes" id="UP000243524">
    <property type="component" value="Unassembled WGS sequence"/>
</dbReference>
<keyword evidence="3" id="KW-1185">Reference proteome</keyword>
<dbReference type="AlphaFoldDB" id="A0A2I0QRZ6"/>
<dbReference type="OrthoDB" id="6291705at2"/>
<dbReference type="SUPFAM" id="SSF52540">
    <property type="entry name" value="P-loop containing nucleoside triphosphate hydrolases"/>
    <property type="match status" value="1"/>
</dbReference>
<gene>
    <name evidence="2" type="ORF">CEY16_13630</name>
</gene>
<dbReference type="InterPro" id="IPR006083">
    <property type="entry name" value="PRK/URK"/>
</dbReference>
<comment type="caution">
    <text evidence="2">The sequence shown here is derived from an EMBL/GenBank/DDBJ whole genome shotgun (WGS) entry which is preliminary data.</text>
</comment>
<name>A0A2I0QRZ6_9BACI</name>
<accession>A0A2I0QRZ6</accession>
<dbReference type="GO" id="GO:0016301">
    <property type="term" value="F:kinase activity"/>
    <property type="evidence" value="ECO:0007669"/>
    <property type="project" value="InterPro"/>
</dbReference>
<proteinExistence type="predicted"/>
<protein>
    <recommendedName>
        <fullName evidence="1">Phosphoribulokinase/uridine kinase domain-containing protein</fullName>
    </recommendedName>
</protein>
<dbReference type="EMBL" id="PJNH01000004">
    <property type="protein sequence ID" value="PKR76850.1"/>
    <property type="molecule type" value="Genomic_DNA"/>
</dbReference>
<evidence type="ECO:0000259" key="1">
    <source>
        <dbReference type="Pfam" id="PF00485"/>
    </source>
</evidence>
<sequence>MPQQPFVISIASVSGGGKTTITEYLQEKLSSSCALYFDDYSFEGEPENILVWVNSGADYNQWDLSPLVEDVEKFKGGGRFEYIILDYPFAYMNNQMRELIDFAIYIDTPLDIAMARRINRDFHSSNSDDIISDLSFYLEKGREAYLEMEKIKSSSDYIIDGSLSTFAISEEVLEEINAHKRRRSKHAKNQ</sequence>